<dbReference type="Ensembl" id="ENSSRHT00000038842.1">
    <property type="protein sequence ID" value="ENSSRHP00000037759.1"/>
    <property type="gene ID" value="ENSSRHG00000019311.1"/>
</dbReference>
<sequence length="222" mass="24411">MATAEFPYTLCVEGQWDPRTPKLKNKLIVYFQSKKSNGGDCDVEYPVSGGQTATVRFKSKEVRQRVLDKQTHELMIGQKTVKMTLSLPSSEDSVPQVIGAISLVGSDIEHPEHNGAMSSSLAEGLPPNSNSDLATVLVIGSPNRMYSSEVLAKYYNGIIKKKNMKVRLLEMTSKVKAEGLPPNSNSDLIMLYFDKFAEVEDDGVAFETDQSAIITFKNPEGT</sequence>
<gene>
    <name evidence="2" type="primary">LOC107754848</name>
</gene>
<accession>A0A673IEI2</accession>
<dbReference type="AlphaFoldDB" id="A0A673IEI2"/>
<evidence type="ECO:0000313" key="2">
    <source>
        <dbReference type="Ensembl" id="ENSSRHP00000037759.1"/>
    </source>
</evidence>
<dbReference type="PANTHER" id="PTHR15225:SF8">
    <property type="entry name" value="RNA-BINDING PROTEIN 43"/>
    <property type="match status" value="1"/>
</dbReference>
<dbReference type="Gene3D" id="3.30.70.330">
    <property type="match status" value="1"/>
</dbReference>
<organism evidence="2 3">
    <name type="scientific">Sinocyclocheilus rhinocerous</name>
    <dbReference type="NCBI Taxonomy" id="307959"/>
    <lineage>
        <taxon>Eukaryota</taxon>
        <taxon>Metazoa</taxon>
        <taxon>Chordata</taxon>
        <taxon>Craniata</taxon>
        <taxon>Vertebrata</taxon>
        <taxon>Euteleostomi</taxon>
        <taxon>Actinopterygii</taxon>
        <taxon>Neopterygii</taxon>
        <taxon>Teleostei</taxon>
        <taxon>Ostariophysi</taxon>
        <taxon>Cypriniformes</taxon>
        <taxon>Cyprinidae</taxon>
        <taxon>Cyprininae</taxon>
        <taxon>Sinocyclocheilus</taxon>
    </lineage>
</organism>
<evidence type="ECO:0000259" key="1">
    <source>
        <dbReference type="Pfam" id="PF23222"/>
    </source>
</evidence>
<protein>
    <submittedName>
        <fullName evidence="2">Poly [ADP-ribose] polymerase 14-like</fullName>
    </submittedName>
</protein>
<dbReference type="InterPro" id="IPR012677">
    <property type="entry name" value="Nucleotide-bd_a/b_plait_sf"/>
</dbReference>
<reference evidence="2" key="1">
    <citation type="submission" date="2025-08" db="UniProtKB">
        <authorList>
            <consortium name="Ensembl"/>
        </authorList>
    </citation>
    <scope>IDENTIFICATION</scope>
</reference>
<keyword evidence="3" id="KW-1185">Reference proteome</keyword>
<proteinExistence type="predicted"/>
<dbReference type="CDD" id="cd12300">
    <property type="entry name" value="RRM1_PAR14"/>
    <property type="match status" value="1"/>
</dbReference>
<feature type="domain" description="PAR14-like first RRM" evidence="1">
    <location>
        <begin position="10"/>
        <end position="85"/>
    </location>
</feature>
<dbReference type="InterPro" id="IPR057051">
    <property type="entry name" value="PARP14_RPM_1"/>
</dbReference>
<dbReference type="PANTHER" id="PTHR15225">
    <property type="entry name" value="INTERFERON-INDUCED PROTEIN 35/NMI N-MYC/STAT INTERACTING PROTEIN"/>
    <property type="match status" value="1"/>
</dbReference>
<name>A0A673IEI2_9TELE</name>
<dbReference type="Pfam" id="PF23085">
    <property type="entry name" value="RRM_PARP14_3"/>
    <property type="match status" value="1"/>
</dbReference>
<dbReference type="Proteomes" id="UP000472270">
    <property type="component" value="Unassembled WGS sequence"/>
</dbReference>
<dbReference type="Pfam" id="PF23222">
    <property type="entry name" value="RRM_PARP14_1"/>
    <property type="match status" value="1"/>
</dbReference>
<evidence type="ECO:0000313" key="3">
    <source>
        <dbReference type="Proteomes" id="UP000472270"/>
    </source>
</evidence>
<reference evidence="2" key="2">
    <citation type="submission" date="2025-09" db="UniProtKB">
        <authorList>
            <consortium name="Ensembl"/>
        </authorList>
    </citation>
    <scope>IDENTIFICATION</scope>
</reference>